<comment type="caution">
    <text evidence="4">The sequence shown here is derived from an EMBL/GenBank/DDBJ whole genome shotgun (WGS) entry which is preliminary data.</text>
</comment>
<dbReference type="GO" id="GO:0016779">
    <property type="term" value="F:nucleotidyltransferase activity"/>
    <property type="evidence" value="ECO:0007669"/>
    <property type="project" value="UniProtKB-KW"/>
</dbReference>
<dbReference type="InterPro" id="IPR029044">
    <property type="entry name" value="Nucleotide-diphossugar_trans"/>
</dbReference>
<proteinExistence type="predicted"/>
<evidence type="ECO:0000259" key="3">
    <source>
        <dbReference type="Pfam" id="PF00483"/>
    </source>
</evidence>
<dbReference type="EMBL" id="QAYG01000001">
    <property type="protein sequence ID" value="PTW62754.1"/>
    <property type="molecule type" value="Genomic_DNA"/>
</dbReference>
<dbReference type="PANTHER" id="PTHR43584:SF8">
    <property type="entry name" value="N-ACETYLMURAMATE ALPHA-1-PHOSPHATE URIDYLYLTRANSFERASE"/>
    <property type="match status" value="1"/>
</dbReference>
<dbReference type="AlphaFoldDB" id="A0A2T5VG62"/>
<accession>A0A2T5VG62</accession>
<name>A0A2T5VG62_9HYPH</name>
<evidence type="ECO:0000256" key="2">
    <source>
        <dbReference type="ARBA" id="ARBA00022695"/>
    </source>
</evidence>
<dbReference type="CDD" id="cd06422">
    <property type="entry name" value="NTP_transferase_like_1"/>
    <property type="match status" value="1"/>
</dbReference>
<keyword evidence="1 4" id="KW-0808">Transferase</keyword>
<dbReference type="Pfam" id="PF00483">
    <property type="entry name" value="NTP_transferase"/>
    <property type="match status" value="1"/>
</dbReference>
<dbReference type="InterPro" id="IPR005835">
    <property type="entry name" value="NTP_transferase_dom"/>
</dbReference>
<evidence type="ECO:0000256" key="1">
    <source>
        <dbReference type="ARBA" id="ARBA00022679"/>
    </source>
</evidence>
<dbReference type="PANTHER" id="PTHR43584">
    <property type="entry name" value="NUCLEOTIDYL TRANSFERASE"/>
    <property type="match status" value="1"/>
</dbReference>
<feature type="domain" description="Nucleotidyl transferase" evidence="3">
    <location>
        <begin position="25"/>
        <end position="144"/>
    </location>
</feature>
<protein>
    <submittedName>
        <fullName evidence="4">MurNAc alpha-1-phosphate uridylyltransferase</fullName>
    </submittedName>
</protein>
<dbReference type="Proteomes" id="UP000244081">
    <property type="component" value="Unassembled WGS sequence"/>
</dbReference>
<organism evidence="4 5">
    <name type="scientific">Breoghania corrubedonensis</name>
    <dbReference type="NCBI Taxonomy" id="665038"/>
    <lineage>
        <taxon>Bacteria</taxon>
        <taxon>Pseudomonadati</taxon>
        <taxon>Pseudomonadota</taxon>
        <taxon>Alphaproteobacteria</taxon>
        <taxon>Hyphomicrobiales</taxon>
        <taxon>Stappiaceae</taxon>
        <taxon>Breoghania</taxon>
    </lineage>
</organism>
<dbReference type="SUPFAM" id="SSF53448">
    <property type="entry name" value="Nucleotide-diphospho-sugar transferases"/>
    <property type="match status" value="1"/>
</dbReference>
<sequence>MDEAGKRPSKIEEMTEKKTFRPKRAMILAAGLGKRMRPLTATTPKPLVEVAGKALIDRSLDRLVDAGVETAVVNVHWLADLVEVHLARRSSPKIEISDERGALLETGGGIVRALDKLGPDPFLLFNSDSFWIEGSRPNLEVMFEAWDESRMEALLMLASTVETVGYAGPGDFVMERDGLLARREERKVAPFVYAGTALLHPRLFEGAPEGAFSLNMLFDKAIEADRLYGVRMDGLWLHVGTPDAIAKAETKIRESAA</sequence>
<dbReference type="InterPro" id="IPR050065">
    <property type="entry name" value="GlmU-like"/>
</dbReference>
<keyword evidence="2 4" id="KW-0548">Nucleotidyltransferase</keyword>
<reference evidence="4 5" key="1">
    <citation type="submission" date="2018-04" db="EMBL/GenBank/DDBJ databases">
        <title>Genomic Encyclopedia of Archaeal and Bacterial Type Strains, Phase II (KMG-II): from individual species to whole genera.</title>
        <authorList>
            <person name="Goeker M."/>
        </authorList>
    </citation>
    <scope>NUCLEOTIDE SEQUENCE [LARGE SCALE GENOMIC DNA]</scope>
    <source>
        <strain evidence="4 5">DSM 23382</strain>
    </source>
</reference>
<keyword evidence="5" id="KW-1185">Reference proteome</keyword>
<gene>
    <name evidence="4" type="ORF">C8N35_101802</name>
</gene>
<evidence type="ECO:0000313" key="5">
    <source>
        <dbReference type="Proteomes" id="UP000244081"/>
    </source>
</evidence>
<evidence type="ECO:0000313" key="4">
    <source>
        <dbReference type="EMBL" id="PTW62754.1"/>
    </source>
</evidence>
<dbReference type="Gene3D" id="3.90.550.10">
    <property type="entry name" value="Spore Coat Polysaccharide Biosynthesis Protein SpsA, Chain A"/>
    <property type="match status" value="1"/>
</dbReference>